<dbReference type="EMBL" id="AP023356">
    <property type="protein sequence ID" value="BCJ48342.1"/>
    <property type="molecule type" value="Genomic_DNA"/>
</dbReference>
<evidence type="ECO:0008006" key="3">
    <source>
        <dbReference type="Google" id="ProtNLM"/>
    </source>
</evidence>
<gene>
    <name evidence="1" type="ORF">Aiant_89990</name>
</gene>
<evidence type="ECO:0000313" key="1">
    <source>
        <dbReference type="EMBL" id="BCJ48342.1"/>
    </source>
</evidence>
<sequence>MVGIDDSEVGTMFARMQTVAARPQDDSLVERVTELVSGHPGFAGLILLEDTAGGGAMVTLWQSREDAELASERSRAHGPRPVTLLSDDIYEVADDITGAATGAPGAALVGYFDGPLTPARVVAATRAGRDRVGPVLKRLPTLLRTLILWDPDDRRFAVIHLATSPAGLDAVVTAVTSTELLPGEDPALLTGPDRVHRHAVRTYLVPDRGPFPDAGRGPA</sequence>
<proteinExistence type="predicted"/>
<name>A0ABM7M9R0_9ACTN</name>
<protein>
    <recommendedName>
        <fullName evidence="3">ABM domain-containing protein</fullName>
    </recommendedName>
</protein>
<keyword evidence="2" id="KW-1185">Reference proteome</keyword>
<accession>A0ABM7M9R0</accession>
<reference evidence="1 2" key="1">
    <citation type="submission" date="2020-08" db="EMBL/GenBank/DDBJ databases">
        <title>Whole genome shotgun sequence of Actinoplanes ianthinogenes NBRC 13996.</title>
        <authorList>
            <person name="Komaki H."/>
            <person name="Tamura T."/>
        </authorList>
    </citation>
    <scope>NUCLEOTIDE SEQUENCE [LARGE SCALE GENOMIC DNA]</scope>
    <source>
        <strain evidence="1 2">NBRC 13996</strain>
    </source>
</reference>
<organism evidence="1 2">
    <name type="scientific">Actinoplanes ianthinogenes</name>
    <dbReference type="NCBI Taxonomy" id="122358"/>
    <lineage>
        <taxon>Bacteria</taxon>
        <taxon>Bacillati</taxon>
        <taxon>Actinomycetota</taxon>
        <taxon>Actinomycetes</taxon>
        <taxon>Micromonosporales</taxon>
        <taxon>Micromonosporaceae</taxon>
        <taxon>Actinoplanes</taxon>
    </lineage>
</organism>
<dbReference type="Proteomes" id="UP000676967">
    <property type="component" value="Chromosome"/>
</dbReference>
<evidence type="ECO:0000313" key="2">
    <source>
        <dbReference type="Proteomes" id="UP000676967"/>
    </source>
</evidence>